<comment type="similarity">
    <text evidence="1">Belongs to the F420H(2)-dependent quinone reductase family.</text>
</comment>
<comment type="caution">
    <text evidence="4">The sequence shown here is derived from an EMBL/GenBank/DDBJ whole genome shotgun (WGS) entry which is preliminary data.</text>
</comment>
<dbReference type="Gene3D" id="2.30.110.10">
    <property type="entry name" value="Electron Transport, Fmn-binding Protein, Chain A"/>
    <property type="match status" value="1"/>
</dbReference>
<keyword evidence="5" id="KW-1185">Reference proteome</keyword>
<accession>A0A066UFL5</accession>
<organism evidence="4 5">
    <name type="scientific">Amycolatopsis rifamycinica</name>
    <dbReference type="NCBI Taxonomy" id="287986"/>
    <lineage>
        <taxon>Bacteria</taxon>
        <taxon>Bacillati</taxon>
        <taxon>Actinomycetota</taxon>
        <taxon>Actinomycetes</taxon>
        <taxon>Pseudonocardiales</taxon>
        <taxon>Pseudonocardiaceae</taxon>
        <taxon>Amycolatopsis</taxon>
    </lineage>
</organism>
<protein>
    <submittedName>
        <fullName evidence="4">Hemerythrin</fullName>
    </submittedName>
</protein>
<dbReference type="STRING" id="287986.DV20_04705"/>
<dbReference type="GO" id="GO:0070967">
    <property type="term" value="F:coenzyme F420 binding"/>
    <property type="evidence" value="ECO:0007669"/>
    <property type="project" value="TreeGrafter"/>
</dbReference>
<proteinExistence type="inferred from homology"/>
<dbReference type="eggNOG" id="COG3945">
    <property type="taxonomic scope" value="Bacteria"/>
</dbReference>
<dbReference type="EMBL" id="JMQI01000011">
    <property type="protein sequence ID" value="KDN23018.1"/>
    <property type="molecule type" value="Genomic_DNA"/>
</dbReference>
<gene>
    <name evidence="4" type="ORF">DV20_04705</name>
</gene>
<dbReference type="GO" id="GO:0016491">
    <property type="term" value="F:oxidoreductase activity"/>
    <property type="evidence" value="ECO:0007669"/>
    <property type="project" value="InterPro"/>
</dbReference>
<feature type="domain" description="Hemerythrin-like" evidence="3">
    <location>
        <begin position="113"/>
        <end position="233"/>
    </location>
</feature>
<dbReference type="Pfam" id="PF01814">
    <property type="entry name" value="Hemerythrin"/>
    <property type="match status" value="1"/>
</dbReference>
<dbReference type="GO" id="GO:0005886">
    <property type="term" value="C:plasma membrane"/>
    <property type="evidence" value="ECO:0007669"/>
    <property type="project" value="TreeGrafter"/>
</dbReference>
<dbReference type="PANTHER" id="PTHR39428">
    <property type="entry name" value="F420H(2)-DEPENDENT QUINONE REDUCTASE RV1261C"/>
    <property type="match status" value="1"/>
</dbReference>
<dbReference type="InterPro" id="IPR012349">
    <property type="entry name" value="Split_barrel_FMN-bd"/>
</dbReference>
<comment type="catalytic activity">
    <reaction evidence="2">
        <text>oxidized coenzyme F420-(gamma-L-Glu)(n) + a quinol + H(+) = reduced coenzyme F420-(gamma-L-Glu)(n) + a quinone</text>
        <dbReference type="Rhea" id="RHEA:39663"/>
        <dbReference type="Rhea" id="RHEA-COMP:12939"/>
        <dbReference type="Rhea" id="RHEA-COMP:14378"/>
        <dbReference type="ChEBI" id="CHEBI:15378"/>
        <dbReference type="ChEBI" id="CHEBI:24646"/>
        <dbReference type="ChEBI" id="CHEBI:132124"/>
        <dbReference type="ChEBI" id="CHEBI:133980"/>
        <dbReference type="ChEBI" id="CHEBI:139511"/>
    </reaction>
</comment>
<dbReference type="InterPro" id="IPR012312">
    <property type="entry name" value="Hemerythrin-like"/>
</dbReference>
<dbReference type="RefSeq" id="WP_043776639.1">
    <property type="nucleotide sequence ID" value="NZ_JMQI01000011.1"/>
</dbReference>
<dbReference type="AlphaFoldDB" id="A0A066UFL5"/>
<dbReference type="Proteomes" id="UP000027345">
    <property type="component" value="Unassembled WGS sequence"/>
</dbReference>
<evidence type="ECO:0000256" key="1">
    <source>
        <dbReference type="ARBA" id="ARBA00008710"/>
    </source>
</evidence>
<reference evidence="4 5" key="1">
    <citation type="submission" date="2014-05" db="EMBL/GenBank/DDBJ databases">
        <title>Draft genome sequence of Amycolatopsis rifamycinica DSM 46095.</title>
        <authorList>
            <person name="Lal R."/>
            <person name="Saxena A."/>
            <person name="Kumari R."/>
            <person name="Mukherjee U."/>
            <person name="Singh P."/>
            <person name="Sangwan N."/>
            <person name="Mahato N.K."/>
        </authorList>
    </citation>
    <scope>NUCLEOTIDE SEQUENCE [LARGE SCALE GENOMIC DNA]</scope>
    <source>
        <strain evidence="4 5">DSM 46095</strain>
    </source>
</reference>
<evidence type="ECO:0000313" key="5">
    <source>
        <dbReference type="Proteomes" id="UP000027345"/>
    </source>
</evidence>
<dbReference type="OrthoDB" id="8225825at2"/>
<dbReference type="NCBIfam" id="TIGR00026">
    <property type="entry name" value="hi_GC_TIGR00026"/>
    <property type="match status" value="1"/>
</dbReference>
<dbReference type="PANTHER" id="PTHR39428:SF1">
    <property type="entry name" value="F420H(2)-DEPENDENT QUINONE REDUCTASE RV1261C"/>
    <property type="match status" value="1"/>
</dbReference>
<dbReference type="InterPro" id="IPR004378">
    <property type="entry name" value="F420H2_quin_Rdtase"/>
</dbReference>
<sequence>MIMLTTTGARTGRKHRVPLGALDIDGRLVVVASAMGAPKHPAWYHNIRRNPLVTVETDTETFEAMAALPPDRDRLFAEVIEREPGFAQYQARTTRILPVVELRRFDTARRMGDWLVEMHDWLRGELKEMRAELDCGVPRQLRTRCAGFCTALTRHHTGEARNIFPVLAERFPALKPTLDKLDEEHVVVARLQEEIERLVEEETDPVRLRAEFDRLQSALDSHFAYEERTLVAALNVLLPAPG</sequence>
<dbReference type="Gene3D" id="1.20.120.520">
    <property type="entry name" value="nmb1532 protein domain like"/>
    <property type="match status" value="1"/>
</dbReference>
<evidence type="ECO:0000256" key="2">
    <source>
        <dbReference type="ARBA" id="ARBA00049106"/>
    </source>
</evidence>
<evidence type="ECO:0000259" key="3">
    <source>
        <dbReference type="Pfam" id="PF01814"/>
    </source>
</evidence>
<dbReference type="Pfam" id="PF04075">
    <property type="entry name" value="F420H2_quin_red"/>
    <property type="match status" value="1"/>
</dbReference>
<evidence type="ECO:0000313" key="4">
    <source>
        <dbReference type="EMBL" id="KDN23018.1"/>
    </source>
</evidence>
<name>A0A066UFL5_9PSEU</name>
<dbReference type="CDD" id="cd12108">
    <property type="entry name" value="Hr-like"/>
    <property type="match status" value="1"/>
</dbReference>